<dbReference type="eggNOG" id="KOG1192">
    <property type="taxonomic scope" value="Eukaryota"/>
</dbReference>
<protein>
    <submittedName>
        <fullName evidence="2">Uncharacterized protein</fullName>
    </submittedName>
</protein>
<evidence type="ECO:0000313" key="2">
    <source>
        <dbReference type="EMBL" id="EXC07298.1"/>
    </source>
</evidence>
<name>W9S112_9ROSA</name>
<dbReference type="EMBL" id="KE345585">
    <property type="protein sequence ID" value="EXC07298.1"/>
    <property type="molecule type" value="Genomic_DNA"/>
</dbReference>
<dbReference type="PANTHER" id="PTHR48046:SF4">
    <property type="entry name" value="GLYCOSYLTRANSFERASE"/>
    <property type="match status" value="1"/>
</dbReference>
<evidence type="ECO:0000256" key="1">
    <source>
        <dbReference type="ARBA" id="ARBA00022676"/>
    </source>
</evidence>
<dbReference type="Gene3D" id="3.40.50.2000">
    <property type="entry name" value="Glycogen Phosphorylase B"/>
    <property type="match status" value="1"/>
</dbReference>
<dbReference type="AlphaFoldDB" id="W9S112"/>
<sequence length="90" mass="10244">MIAWPLYAEQRMNATVLVEDVGVAVKPVVEDVGKGIIMREEIERVVRMVIEGEEWMTLRRLAEQLKESASKALSNDDRSSYELCCVDMRG</sequence>
<organism evidence="2 3">
    <name type="scientific">Morus notabilis</name>
    <dbReference type="NCBI Taxonomy" id="981085"/>
    <lineage>
        <taxon>Eukaryota</taxon>
        <taxon>Viridiplantae</taxon>
        <taxon>Streptophyta</taxon>
        <taxon>Embryophyta</taxon>
        <taxon>Tracheophyta</taxon>
        <taxon>Spermatophyta</taxon>
        <taxon>Magnoliopsida</taxon>
        <taxon>eudicotyledons</taxon>
        <taxon>Gunneridae</taxon>
        <taxon>Pentapetalae</taxon>
        <taxon>rosids</taxon>
        <taxon>fabids</taxon>
        <taxon>Rosales</taxon>
        <taxon>Moraceae</taxon>
        <taxon>Moreae</taxon>
        <taxon>Morus</taxon>
    </lineage>
</organism>
<keyword evidence="1" id="KW-0808">Transferase</keyword>
<dbReference type="STRING" id="981085.W9S112"/>
<reference evidence="3" key="1">
    <citation type="submission" date="2013-01" db="EMBL/GenBank/DDBJ databases">
        <title>Draft Genome Sequence of a Mulberry Tree, Morus notabilis C.K. Schneid.</title>
        <authorList>
            <person name="He N."/>
            <person name="Zhao S."/>
        </authorList>
    </citation>
    <scope>NUCLEOTIDE SEQUENCE</scope>
</reference>
<gene>
    <name evidence="2" type="ORF">L484_021205</name>
</gene>
<evidence type="ECO:0000313" key="3">
    <source>
        <dbReference type="Proteomes" id="UP000030645"/>
    </source>
</evidence>
<accession>W9S112</accession>
<dbReference type="GO" id="GO:0016757">
    <property type="term" value="F:glycosyltransferase activity"/>
    <property type="evidence" value="ECO:0007669"/>
    <property type="project" value="UniProtKB-KW"/>
</dbReference>
<dbReference type="PANTHER" id="PTHR48046">
    <property type="entry name" value="UDP-GLYCOSYLTRANSFERASE 72E1"/>
    <property type="match status" value="1"/>
</dbReference>
<proteinExistence type="predicted"/>
<dbReference type="Proteomes" id="UP000030645">
    <property type="component" value="Unassembled WGS sequence"/>
</dbReference>
<keyword evidence="1" id="KW-0328">Glycosyltransferase</keyword>
<keyword evidence="3" id="KW-1185">Reference proteome</keyword>
<dbReference type="SUPFAM" id="SSF53756">
    <property type="entry name" value="UDP-Glycosyltransferase/glycogen phosphorylase"/>
    <property type="match status" value="1"/>
</dbReference>